<dbReference type="AlphaFoldDB" id="A0A0G1K6P4"/>
<dbReference type="InterPro" id="IPR014717">
    <property type="entry name" value="Transl_elong_EF1B/ribsomal_bS6"/>
</dbReference>
<evidence type="ECO:0000313" key="2">
    <source>
        <dbReference type="EMBL" id="KKT52002.1"/>
    </source>
</evidence>
<sequence>MPESKIIGYKKIFGFVMPDWVNEETVKNLVIGLLSMAVMLMVLIFVVWPNLEVVKSREADLKSSKASLEVLKMSKAGVDRLATDLSDTDQQRILLAIPQQYSPDGAIYNLRRISAETGVSIVSYTLPSGVILDTMDTPISGPETDMVSFVAFPVKLMVAAPVESLLKFVAMLEASLPVGTVSDLNLQEVSKLSRTAGDKTVQMAMEIKYYEATLRRVNINKVKAFTENDLKLANSLRDYSLFSVSGSAVGEETVSSTTGSGSIFGF</sequence>
<comment type="caution">
    <text evidence="2">The sequence shown here is derived from an EMBL/GenBank/DDBJ whole genome shotgun (WGS) entry which is preliminary data.</text>
</comment>
<keyword evidence="1" id="KW-0812">Transmembrane</keyword>
<keyword evidence="1" id="KW-0472">Membrane</keyword>
<evidence type="ECO:0000256" key="1">
    <source>
        <dbReference type="SAM" id="Phobius"/>
    </source>
</evidence>
<dbReference type="Proteomes" id="UP000034006">
    <property type="component" value="Unassembled WGS sequence"/>
</dbReference>
<organism evidence="2 3">
    <name type="scientific">Candidatus Collierbacteria bacterium GW2011_GWB2_44_22</name>
    <dbReference type="NCBI Taxonomy" id="1618387"/>
    <lineage>
        <taxon>Bacteria</taxon>
        <taxon>Candidatus Collieribacteriota</taxon>
    </lineage>
</organism>
<protein>
    <submittedName>
        <fullName evidence="2">Uncharacterized protein</fullName>
    </submittedName>
</protein>
<feature type="transmembrane region" description="Helical" evidence="1">
    <location>
        <begin position="29"/>
        <end position="48"/>
    </location>
</feature>
<proteinExistence type="predicted"/>
<keyword evidence="1" id="KW-1133">Transmembrane helix</keyword>
<dbReference type="STRING" id="1618387.UW44_C0005G0044"/>
<reference evidence="2 3" key="1">
    <citation type="journal article" date="2015" name="Nature">
        <title>rRNA introns, odd ribosomes, and small enigmatic genomes across a large radiation of phyla.</title>
        <authorList>
            <person name="Brown C.T."/>
            <person name="Hug L.A."/>
            <person name="Thomas B.C."/>
            <person name="Sharon I."/>
            <person name="Castelle C.J."/>
            <person name="Singh A."/>
            <person name="Wilkins M.J."/>
            <person name="Williams K.H."/>
            <person name="Banfield J.F."/>
        </authorList>
    </citation>
    <scope>NUCLEOTIDE SEQUENCE [LARGE SCALE GENOMIC DNA]</scope>
</reference>
<dbReference type="PATRIC" id="fig|1618387.3.peg.456"/>
<accession>A0A0G1K6P4</accession>
<dbReference type="EMBL" id="LCIH01000005">
    <property type="protein sequence ID" value="KKT52002.1"/>
    <property type="molecule type" value="Genomic_DNA"/>
</dbReference>
<dbReference type="Gene3D" id="3.30.70.60">
    <property type="match status" value="1"/>
</dbReference>
<gene>
    <name evidence="2" type="ORF">UW44_C0005G0044</name>
</gene>
<name>A0A0G1K6P4_9BACT</name>
<evidence type="ECO:0000313" key="3">
    <source>
        <dbReference type="Proteomes" id="UP000034006"/>
    </source>
</evidence>